<keyword evidence="1" id="KW-1133">Transmembrane helix</keyword>
<keyword evidence="2" id="KW-0614">Plasmid</keyword>
<name>V5T9P2_FRANO</name>
<accession>V5T9P2</accession>
<geneLocation type="plasmid" evidence="2">
    <name>pFNPA10</name>
</geneLocation>
<protein>
    <submittedName>
        <fullName evidence="2">Uncharacterized protein</fullName>
    </submittedName>
</protein>
<gene>
    <name evidence="2" type="ORF">N894_0023</name>
</gene>
<sequence>MSDNKQNEVVDNLKQGLEITKECISKNKETKKIMLISVITIIIAVFFGGLFGIFIISCLIGYVLFTLGMNKKNHKDLLNENKEENL</sequence>
<organism evidence="2">
    <name type="scientific">Francisella tularensis subsp. novicida PA10-7858</name>
    <dbReference type="NCBI Taxonomy" id="1386968"/>
    <lineage>
        <taxon>Bacteria</taxon>
        <taxon>Pseudomonadati</taxon>
        <taxon>Pseudomonadota</taxon>
        <taxon>Gammaproteobacteria</taxon>
        <taxon>Thiotrichales</taxon>
        <taxon>Francisellaceae</taxon>
        <taxon>Francisella</taxon>
    </lineage>
</organism>
<dbReference type="RefSeq" id="WP_023893573.1">
    <property type="nucleotide sequence ID" value="NC_023026.1"/>
</dbReference>
<dbReference type="AlphaFoldDB" id="V5T9P2"/>
<feature type="transmembrane region" description="Helical" evidence="1">
    <location>
        <begin position="35"/>
        <end position="65"/>
    </location>
</feature>
<evidence type="ECO:0000256" key="1">
    <source>
        <dbReference type="SAM" id="Phobius"/>
    </source>
</evidence>
<dbReference type="EMBL" id="KF640086">
    <property type="protein sequence ID" value="AHB60791.1"/>
    <property type="molecule type" value="Genomic_DNA"/>
</dbReference>
<evidence type="ECO:0000313" key="2">
    <source>
        <dbReference type="EMBL" id="AHB60791.1"/>
    </source>
</evidence>
<proteinExistence type="predicted"/>
<reference evidence="2" key="1">
    <citation type="journal article" date="2014" name="Genome">
        <title>Comparative analyses of a putative Francisella conjugative element.</title>
        <authorList>
            <person name="Siddaramappa S."/>
            <person name="Challacombe J.F."/>
            <person name="Petersen J.M."/>
            <person name="Pillai S."/>
            <person name="Kuske C.R."/>
        </authorList>
    </citation>
    <scope>NUCLEOTIDE SEQUENCE</scope>
    <source>
        <strain evidence="2">PA10-7858</strain>
        <plasmid evidence="2">pFNPA10</plasmid>
    </source>
</reference>
<keyword evidence="1" id="KW-0472">Membrane</keyword>
<keyword evidence="1" id="KW-0812">Transmembrane</keyword>